<comment type="caution">
    <text evidence="3">The sequence shown here is derived from an EMBL/GenBank/DDBJ whole genome shotgun (WGS) entry which is preliminary data.</text>
</comment>
<proteinExistence type="inferred from homology"/>
<keyword evidence="4" id="KW-1185">Reference proteome</keyword>
<dbReference type="SUPFAM" id="SSF52402">
    <property type="entry name" value="Adenine nucleotide alpha hydrolases-like"/>
    <property type="match status" value="2"/>
</dbReference>
<protein>
    <submittedName>
        <fullName evidence="3">Universal stress protein</fullName>
    </submittedName>
</protein>
<dbReference type="STRING" id="1943.AQJ64_18725"/>
<dbReference type="Gene3D" id="3.40.50.620">
    <property type="entry name" value="HUPs"/>
    <property type="match status" value="2"/>
</dbReference>
<evidence type="ECO:0000256" key="1">
    <source>
        <dbReference type="ARBA" id="ARBA00008791"/>
    </source>
</evidence>
<feature type="domain" description="UspA" evidence="2">
    <location>
        <begin position="154"/>
        <end position="292"/>
    </location>
</feature>
<dbReference type="InterPro" id="IPR006015">
    <property type="entry name" value="Universal_stress_UspA"/>
</dbReference>
<dbReference type="InterPro" id="IPR014729">
    <property type="entry name" value="Rossmann-like_a/b/a_fold"/>
</dbReference>
<dbReference type="Pfam" id="PF00582">
    <property type="entry name" value="Usp"/>
    <property type="match status" value="2"/>
</dbReference>
<evidence type="ECO:0000313" key="3">
    <source>
        <dbReference type="EMBL" id="KUN82772.1"/>
    </source>
</evidence>
<dbReference type="PANTHER" id="PTHR46553">
    <property type="entry name" value="ADENINE NUCLEOTIDE ALPHA HYDROLASES-LIKE SUPERFAMILY PROTEIN"/>
    <property type="match status" value="1"/>
</dbReference>
<evidence type="ECO:0000313" key="4">
    <source>
        <dbReference type="Proteomes" id="UP000052982"/>
    </source>
</evidence>
<accession>A0A101SZ18</accession>
<feature type="domain" description="UspA" evidence="2">
    <location>
        <begin position="9"/>
        <end position="143"/>
    </location>
</feature>
<sequence>MGTMTTLPLVVGVDGSDASLTAVDWAVDEAARHGLPLVLLHASRWERYERAVPSVGLSRSSERVLVENLVAAAAERAGRRDPEVKVTTEIVPDDAVDALLRAGDEAFALVTGSRGHGELKGLLLGSVGLAVAARAHCPVIVVRGDKAGLAGSHERILLGAGEPDTGAEAVRFAFREAEARRCTLDVVRAWRCPAHESADDPALANEPVRRHEEQASALLDTLLSDAVADRPTVRVRRVTAEGPAHSVLVRRSAATDLVVVGARRRHGHLGLQLGRVSHTLLHHADCPVAVVPRTV</sequence>
<dbReference type="AlphaFoldDB" id="A0A101SZ18"/>
<gene>
    <name evidence="3" type="ORF">AQJ64_18725</name>
</gene>
<reference evidence="3 4" key="1">
    <citation type="submission" date="2015-10" db="EMBL/GenBank/DDBJ databases">
        <title>Draft genome sequence of Streptomyces griseoruber DSM 40281, type strain for the species Streptomyces griseoruber.</title>
        <authorList>
            <person name="Ruckert C."/>
            <person name="Winkler A."/>
            <person name="Kalinowski J."/>
            <person name="Kampfer P."/>
            <person name="Glaeser S."/>
        </authorList>
    </citation>
    <scope>NUCLEOTIDE SEQUENCE [LARGE SCALE GENOMIC DNA]</scope>
    <source>
        <strain evidence="3 4">DSM 40281</strain>
    </source>
</reference>
<dbReference type="PRINTS" id="PR01438">
    <property type="entry name" value="UNVRSLSTRESS"/>
</dbReference>
<dbReference type="EMBL" id="LMWW01000029">
    <property type="protein sequence ID" value="KUN82772.1"/>
    <property type="molecule type" value="Genomic_DNA"/>
</dbReference>
<dbReference type="InterPro" id="IPR006016">
    <property type="entry name" value="UspA"/>
</dbReference>
<dbReference type="Proteomes" id="UP000052982">
    <property type="component" value="Unassembled WGS sequence"/>
</dbReference>
<evidence type="ECO:0000259" key="2">
    <source>
        <dbReference type="Pfam" id="PF00582"/>
    </source>
</evidence>
<name>A0A101SZ18_9ACTN</name>
<comment type="similarity">
    <text evidence="1">Belongs to the universal stress protein A family.</text>
</comment>
<organism evidence="3 4">
    <name type="scientific">Streptomyces griseoruber</name>
    <dbReference type="NCBI Taxonomy" id="1943"/>
    <lineage>
        <taxon>Bacteria</taxon>
        <taxon>Bacillati</taxon>
        <taxon>Actinomycetota</taxon>
        <taxon>Actinomycetes</taxon>
        <taxon>Kitasatosporales</taxon>
        <taxon>Streptomycetaceae</taxon>
        <taxon>Streptomyces</taxon>
    </lineage>
</organism>
<dbReference type="PANTHER" id="PTHR46553:SF3">
    <property type="entry name" value="ADENINE NUCLEOTIDE ALPHA HYDROLASES-LIKE SUPERFAMILY PROTEIN"/>
    <property type="match status" value="1"/>
</dbReference>